<sequence length="111" mass="11333">MLKKTIKMSAAAALTVFAMAASAADLDVSGSMFGNMANVNVMSQGQPVSVGQVMVMDINGNVVGQGDVDETGRAHVILPFSSGIGTWKVVAVSGGLEQSGMIVNPGRVGHR</sequence>
<name>A0A081NG44_9GAMM</name>
<comment type="caution">
    <text evidence="2">The sequence shown here is derived from an EMBL/GenBank/DDBJ whole genome shotgun (WGS) entry which is preliminary data.</text>
</comment>
<keyword evidence="1" id="KW-0732">Signal</keyword>
<evidence type="ECO:0000313" key="3">
    <source>
        <dbReference type="Proteomes" id="UP000028073"/>
    </source>
</evidence>
<protein>
    <submittedName>
        <fullName evidence="2">Uncharacterized protein</fullName>
    </submittedName>
</protein>
<evidence type="ECO:0000313" key="2">
    <source>
        <dbReference type="EMBL" id="KEQ17417.1"/>
    </source>
</evidence>
<reference evidence="2 3" key="1">
    <citation type="submission" date="2014-06" db="EMBL/GenBank/DDBJ databases">
        <title>Whole Genome Sequences of Three Symbiotic Endozoicomonas Bacteria.</title>
        <authorList>
            <person name="Neave M.J."/>
            <person name="Apprill A."/>
            <person name="Voolstra C.R."/>
        </authorList>
    </citation>
    <scope>NUCLEOTIDE SEQUENCE [LARGE SCALE GENOMIC DNA]</scope>
    <source>
        <strain evidence="2 3">DSM 25634</strain>
    </source>
</reference>
<dbReference type="AlphaFoldDB" id="A0A081NG44"/>
<proteinExistence type="predicted"/>
<feature type="chain" id="PRO_5001760812" evidence="1">
    <location>
        <begin position="24"/>
        <end position="111"/>
    </location>
</feature>
<dbReference type="Proteomes" id="UP000028073">
    <property type="component" value="Unassembled WGS sequence"/>
</dbReference>
<accession>A0A081NG44</accession>
<feature type="signal peptide" evidence="1">
    <location>
        <begin position="1"/>
        <end position="23"/>
    </location>
</feature>
<gene>
    <name evidence="2" type="ORF">GZ78_16640</name>
</gene>
<keyword evidence="3" id="KW-1185">Reference proteome</keyword>
<dbReference type="OrthoDB" id="9847762at2"/>
<organism evidence="2 3">
    <name type="scientific">Endozoicomonas numazuensis</name>
    <dbReference type="NCBI Taxonomy" id="1137799"/>
    <lineage>
        <taxon>Bacteria</taxon>
        <taxon>Pseudomonadati</taxon>
        <taxon>Pseudomonadota</taxon>
        <taxon>Gammaproteobacteria</taxon>
        <taxon>Oceanospirillales</taxon>
        <taxon>Endozoicomonadaceae</taxon>
        <taxon>Endozoicomonas</taxon>
    </lineage>
</organism>
<evidence type="ECO:0000256" key="1">
    <source>
        <dbReference type="SAM" id="SignalP"/>
    </source>
</evidence>
<dbReference type="RefSeq" id="WP_034837644.1">
    <property type="nucleotide sequence ID" value="NZ_JOKH01000003.1"/>
</dbReference>
<dbReference type="EMBL" id="JOKH01000003">
    <property type="protein sequence ID" value="KEQ17417.1"/>
    <property type="molecule type" value="Genomic_DNA"/>
</dbReference>